<dbReference type="InterPro" id="IPR006121">
    <property type="entry name" value="HMA_dom"/>
</dbReference>
<dbReference type="Proteomes" id="UP000270185">
    <property type="component" value="Chromosome"/>
</dbReference>
<evidence type="ECO:0000313" key="4">
    <source>
        <dbReference type="Proteomes" id="UP000270185"/>
    </source>
</evidence>
<keyword evidence="1" id="KW-0479">Metal-binding</keyword>
<proteinExistence type="predicted"/>
<accession>A0A3G8XL00</accession>
<keyword evidence="4" id="KW-1185">Reference proteome</keyword>
<dbReference type="InterPro" id="IPR036163">
    <property type="entry name" value="HMA_dom_sf"/>
</dbReference>
<dbReference type="PROSITE" id="PS01047">
    <property type="entry name" value="HMA_1"/>
    <property type="match status" value="1"/>
</dbReference>
<gene>
    <name evidence="3" type="ORF">EIB73_12005</name>
</gene>
<dbReference type="AlphaFoldDB" id="A0A3G8XL00"/>
<organism evidence="3 4">
    <name type="scientific">Kaistella carnis</name>
    <dbReference type="NCBI Taxonomy" id="1241979"/>
    <lineage>
        <taxon>Bacteria</taxon>
        <taxon>Pseudomonadati</taxon>
        <taxon>Bacteroidota</taxon>
        <taxon>Flavobacteriia</taxon>
        <taxon>Flavobacteriales</taxon>
        <taxon>Weeksellaceae</taxon>
        <taxon>Chryseobacterium group</taxon>
        <taxon>Kaistella</taxon>
    </lineage>
</organism>
<dbReference type="GO" id="GO:0046872">
    <property type="term" value="F:metal ion binding"/>
    <property type="evidence" value="ECO:0007669"/>
    <property type="project" value="UniProtKB-KW"/>
</dbReference>
<dbReference type="Pfam" id="PF00403">
    <property type="entry name" value="HMA"/>
    <property type="match status" value="1"/>
</dbReference>
<dbReference type="Gene3D" id="3.30.70.100">
    <property type="match status" value="1"/>
</dbReference>
<sequence>MKQKVEISGMSCEGCVNSVKNALSNLENVEFVEVTLNPPTAIITSELTYTENELSKVLASAGDYSIAENDLHKKSPKSGGSCCC</sequence>
<evidence type="ECO:0000256" key="1">
    <source>
        <dbReference type="ARBA" id="ARBA00022723"/>
    </source>
</evidence>
<dbReference type="RefSeq" id="WP_125025501.1">
    <property type="nucleotide sequence ID" value="NZ_CP034159.1"/>
</dbReference>
<dbReference type="KEGG" id="ccas:EIB73_12005"/>
<reference evidence="4" key="1">
    <citation type="submission" date="2018-11" db="EMBL/GenBank/DDBJ databases">
        <title>Proposal to divide the Flavobacteriaceae and reorganize its genera based on Amino Acid Identity values calculated from whole genome sequences.</title>
        <authorList>
            <person name="Nicholson A.C."/>
            <person name="Gulvik C.A."/>
            <person name="Whitney A.M."/>
            <person name="Humrighouse B.W."/>
            <person name="Bell M."/>
            <person name="Holmes B."/>
            <person name="Steigerwalt A.G."/>
            <person name="Villarma A."/>
            <person name="Sheth M."/>
            <person name="Batra D."/>
            <person name="Pryor J."/>
            <person name="Bernardet J.-F."/>
            <person name="Hugo C."/>
            <person name="Kampfer P."/>
            <person name="Newman J.D."/>
            <person name="McQuiston J.R."/>
        </authorList>
    </citation>
    <scope>NUCLEOTIDE SEQUENCE [LARGE SCALE GENOMIC DNA]</scope>
    <source>
        <strain evidence="4">G0081</strain>
    </source>
</reference>
<dbReference type="PROSITE" id="PS50846">
    <property type="entry name" value="HMA_2"/>
    <property type="match status" value="1"/>
</dbReference>
<feature type="domain" description="HMA" evidence="2">
    <location>
        <begin position="1"/>
        <end position="66"/>
    </location>
</feature>
<protein>
    <submittedName>
        <fullName evidence="3">Copper chaperone</fullName>
    </submittedName>
</protein>
<evidence type="ECO:0000313" key="3">
    <source>
        <dbReference type="EMBL" id="AZI33862.1"/>
    </source>
</evidence>
<dbReference type="SUPFAM" id="SSF55008">
    <property type="entry name" value="HMA, heavy metal-associated domain"/>
    <property type="match status" value="1"/>
</dbReference>
<dbReference type="EMBL" id="CP034159">
    <property type="protein sequence ID" value="AZI33862.1"/>
    <property type="molecule type" value="Genomic_DNA"/>
</dbReference>
<dbReference type="CDD" id="cd00371">
    <property type="entry name" value="HMA"/>
    <property type="match status" value="1"/>
</dbReference>
<dbReference type="OrthoDB" id="1521937at2"/>
<dbReference type="InterPro" id="IPR017969">
    <property type="entry name" value="Heavy-metal-associated_CS"/>
</dbReference>
<name>A0A3G8XL00_9FLAO</name>
<evidence type="ECO:0000259" key="2">
    <source>
        <dbReference type="PROSITE" id="PS50846"/>
    </source>
</evidence>